<dbReference type="KEGG" id="upv:EJN92_16895"/>
<dbReference type="CDD" id="cd14014">
    <property type="entry name" value="STKc_PknB_like"/>
    <property type="match status" value="1"/>
</dbReference>
<dbReference type="InterPro" id="IPR001932">
    <property type="entry name" value="PPM-type_phosphatase-like_dom"/>
</dbReference>
<dbReference type="InterPro" id="IPR011009">
    <property type="entry name" value="Kinase-like_dom_sf"/>
</dbReference>
<evidence type="ECO:0000313" key="8">
    <source>
        <dbReference type="EMBL" id="AZP13515.1"/>
    </source>
</evidence>
<keyword evidence="5" id="KW-0812">Transmembrane</keyword>
<evidence type="ECO:0000256" key="4">
    <source>
        <dbReference type="ARBA" id="ARBA00022840"/>
    </source>
</evidence>
<feature type="domain" description="PPM-type phosphatase" evidence="7">
    <location>
        <begin position="6"/>
        <end position="239"/>
    </location>
</feature>
<evidence type="ECO:0000259" key="6">
    <source>
        <dbReference type="PROSITE" id="PS50011"/>
    </source>
</evidence>
<dbReference type="Pfam" id="PF00069">
    <property type="entry name" value="Pkinase"/>
    <property type="match status" value="1"/>
</dbReference>
<evidence type="ECO:0000256" key="5">
    <source>
        <dbReference type="SAM" id="Phobius"/>
    </source>
</evidence>
<dbReference type="EMBL" id="CP034464">
    <property type="protein sequence ID" value="AZP13515.1"/>
    <property type="molecule type" value="Genomic_DNA"/>
</dbReference>
<dbReference type="GO" id="GO:0005524">
    <property type="term" value="F:ATP binding"/>
    <property type="evidence" value="ECO:0007669"/>
    <property type="project" value="UniProtKB-KW"/>
</dbReference>
<keyword evidence="5" id="KW-1133">Transmembrane helix</keyword>
<reference evidence="8 9" key="1">
    <citation type="journal article" date="2011" name="Int. J. Syst. Evol. Microbiol.">
        <title>Description of Undibacterium oligocarboniphilum sp. nov., isolated from purified water, and Undibacterium pigrum strain CCUG 49012 as the type strain of Undibacterium parvum sp. nov., and emended descriptions of the genus Undibacterium and the species Undibacterium pigrum.</title>
        <authorList>
            <person name="Eder W."/>
            <person name="Wanner G."/>
            <person name="Ludwig W."/>
            <person name="Busse H.J."/>
            <person name="Ziemke-Kageler F."/>
            <person name="Lang E."/>
        </authorList>
    </citation>
    <scope>NUCLEOTIDE SEQUENCE [LARGE SCALE GENOMIC DNA]</scope>
    <source>
        <strain evidence="8 9">DSM 23061</strain>
    </source>
</reference>
<dbReference type="PANTHER" id="PTHR43289">
    <property type="entry name" value="MITOGEN-ACTIVATED PROTEIN KINASE KINASE KINASE 20-RELATED"/>
    <property type="match status" value="1"/>
</dbReference>
<dbReference type="Gene3D" id="1.10.510.10">
    <property type="entry name" value="Transferase(Phosphotransferase) domain 1"/>
    <property type="match status" value="1"/>
</dbReference>
<dbReference type="CDD" id="cd00143">
    <property type="entry name" value="PP2Cc"/>
    <property type="match status" value="1"/>
</dbReference>
<organism evidence="8 9">
    <name type="scientific">Undibacterium parvum</name>
    <dbReference type="NCBI Taxonomy" id="401471"/>
    <lineage>
        <taxon>Bacteria</taxon>
        <taxon>Pseudomonadati</taxon>
        <taxon>Pseudomonadota</taxon>
        <taxon>Betaproteobacteria</taxon>
        <taxon>Burkholderiales</taxon>
        <taxon>Oxalobacteraceae</taxon>
        <taxon>Undibacterium</taxon>
    </lineage>
</organism>
<dbReference type="RefSeq" id="WP_126128887.1">
    <property type="nucleotide sequence ID" value="NZ_CP034464.1"/>
</dbReference>
<evidence type="ECO:0000313" key="9">
    <source>
        <dbReference type="Proteomes" id="UP000275663"/>
    </source>
</evidence>
<proteinExistence type="predicted"/>
<dbReference type="Proteomes" id="UP000275663">
    <property type="component" value="Chromosome"/>
</dbReference>
<evidence type="ECO:0000256" key="1">
    <source>
        <dbReference type="ARBA" id="ARBA00022679"/>
    </source>
</evidence>
<dbReference type="SMART" id="SM00332">
    <property type="entry name" value="PP2Cc"/>
    <property type="match status" value="1"/>
</dbReference>
<dbReference type="Gene3D" id="3.60.40.10">
    <property type="entry name" value="PPM-type phosphatase domain"/>
    <property type="match status" value="1"/>
</dbReference>
<evidence type="ECO:0000256" key="3">
    <source>
        <dbReference type="ARBA" id="ARBA00022777"/>
    </source>
</evidence>
<dbReference type="AlphaFoldDB" id="A0A3Q9BSK0"/>
<dbReference type="Gene3D" id="3.30.200.20">
    <property type="entry name" value="Phosphorylase Kinase, domain 1"/>
    <property type="match status" value="1"/>
</dbReference>
<accession>A0A3Q9BSK0</accession>
<dbReference type="GO" id="GO:0004674">
    <property type="term" value="F:protein serine/threonine kinase activity"/>
    <property type="evidence" value="ECO:0007669"/>
    <property type="project" value="TreeGrafter"/>
</dbReference>
<keyword evidence="4" id="KW-0067">ATP-binding</keyword>
<feature type="transmembrane region" description="Helical" evidence="5">
    <location>
        <begin position="551"/>
        <end position="571"/>
    </location>
</feature>
<dbReference type="PANTHER" id="PTHR43289:SF34">
    <property type="entry name" value="SERINE_THREONINE-PROTEIN KINASE YBDM-RELATED"/>
    <property type="match status" value="1"/>
</dbReference>
<dbReference type="SMART" id="SM00220">
    <property type="entry name" value="S_TKc"/>
    <property type="match status" value="1"/>
</dbReference>
<keyword evidence="9" id="KW-1185">Reference proteome</keyword>
<gene>
    <name evidence="8" type="ORF">EJN92_16895</name>
</gene>
<dbReference type="PROSITE" id="PS51746">
    <property type="entry name" value="PPM_2"/>
    <property type="match status" value="1"/>
</dbReference>
<evidence type="ECO:0000259" key="7">
    <source>
        <dbReference type="PROSITE" id="PS51746"/>
    </source>
</evidence>
<protein>
    <submittedName>
        <fullName evidence="8">Bifunctional protein-serine/threonine kinase/phosphatase</fullName>
    </submittedName>
</protein>
<evidence type="ECO:0000256" key="2">
    <source>
        <dbReference type="ARBA" id="ARBA00022741"/>
    </source>
</evidence>
<keyword evidence="1" id="KW-0808">Transferase</keyword>
<keyword evidence="5" id="KW-0472">Membrane</keyword>
<feature type="domain" description="Protein kinase" evidence="6">
    <location>
        <begin position="272"/>
        <end position="536"/>
    </location>
</feature>
<sequence length="573" mass="63362">MPLIVSTGHHSLAGVRPRNEDFVGMVTPNEPELSSKGLIAAIADGVSGNEGGREASEYAVRGLLTDYYATPDTWEITTSLEKVLVAINSWVQQQGTVRRELAGMASTLTALVLRGRMYYTAHVGDTRCYLLRDDGFGKLQKLTQDHVWDRPEMQHVLTRAIGMDTRLAVDHGMGEVRQNDVFLLASDGVWAALSEYDICDTLKQVSQHSLTPELASQTLCQAALAAGSQDNCSAIVLQVTSLPEGDLRDALSELRSLPAPPKLKPGQMIDGYLVEEILHTSMTTLLYLVNDSVQHRKLVLKTLHPDRANDAHERSAFAHEAWLAKRVVARFFPQVITPEQRNFLYYLSTWHAGDSLQNRLLAGQHFTVPDVITYGSKLVRAIGALHRRSIVHRDIKPDNVHLGEDGEIRILDLGVAQSGLDAQDQNLSASFNMAGTPSFLAPEQFQGAKATAQSDIYATGVTLYYLLTRHYPYGEIEPFQRPKFGDAVVPSRYRPDLPIWLENVLLKAVAREPQERFETAEEFLLALERGAARPLPAPNATPLVNSDPATLWRAIAVGAIVLNLLLLYVLIVR</sequence>
<dbReference type="Pfam" id="PF13672">
    <property type="entry name" value="PP2C_2"/>
    <property type="match status" value="1"/>
</dbReference>
<dbReference type="InterPro" id="IPR036457">
    <property type="entry name" value="PPM-type-like_dom_sf"/>
</dbReference>
<keyword evidence="2" id="KW-0547">Nucleotide-binding</keyword>
<dbReference type="PROSITE" id="PS50011">
    <property type="entry name" value="PROTEIN_KINASE_DOM"/>
    <property type="match status" value="1"/>
</dbReference>
<dbReference type="InterPro" id="IPR000719">
    <property type="entry name" value="Prot_kinase_dom"/>
</dbReference>
<name>A0A3Q9BSK0_9BURK</name>
<dbReference type="SUPFAM" id="SSF56112">
    <property type="entry name" value="Protein kinase-like (PK-like)"/>
    <property type="match status" value="1"/>
</dbReference>
<dbReference type="OrthoDB" id="9801841at2"/>
<keyword evidence="3 8" id="KW-0418">Kinase</keyword>
<dbReference type="SUPFAM" id="SSF81606">
    <property type="entry name" value="PP2C-like"/>
    <property type="match status" value="1"/>
</dbReference>
<dbReference type="SMART" id="SM00331">
    <property type="entry name" value="PP2C_SIG"/>
    <property type="match status" value="1"/>
</dbReference>